<dbReference type="Gene3D" id="3.30.60.30">
    <property type="match status" value="1"/>
</dbReference>
<feature type="region of interest" description="Disordered" evidence="1">
    <location>
        <begin position="420"/>
        <end position="482"/>
    </location>
</feature>
<feature type="compositionally biased region" description="Low complexity" evidence="1">
    <location>
        <begin position="421"/>
        <end position="448"/>
    </location>
</feature>
<feature type="region of interest" description="Disordered" evidence="1">
    <location>
        <begin position="646"/>
        <end position="698"/>
    </location>
</feature>
<proteinExistence type="predicted"/>
<reference evidence="3" key="1">
    <citation type="submission" date="2020-05" db="UniProtKB">
        <authorList>
            <consortium name="EnsemblMetazoa"/>
        </authorList>
    </citation>
    <scope>IDENTIFICATION</scope>
    <source>
        <strain evidence="3">USDA</strain>
    </source>
</reference>
<dbReference type="InterPro" id="IPR036058">
    <property type="entry name" value="Kazal_dom_sf"/>
</dbReference>
<feature type="compositionally biased region" description="Low complexity" evidence="1">
    <location>
        <begin position="31"/>
        <end position="43"/>
    </location>
</feature>
<evidence type="ECO:0000313" key="4">
    <source>
        <dbReference type="Proteomes" id="UP000095300"/>
    </source>
</evidence>
<dbReference type="InterPro" id="IPR002350">
    <property type="entry name" value="Kazal_dom"/>
</dbReference>
<dbReference type="EnsemblMetazoa" id="SCAU004398-RA">
    <property type="protein sequence ID" value="SCAU004398-PA"/>
    <property type="gene ID" value="SCAU004398"/>
</dbReference>
<protein>
    <recommendedName>
        <fullName evidence="2">Kazal-like domain-containing protein</fullName>
    </recommendedName>
</protein>
<evidence type="ECO:0000313" key="3">
    <source>
        <dbReference type="EnsemblMetazoa" id="SCAU004398-PA"/>
    </source>
</evidence>
<name>A0A1I8P304_STOCA</name>
<feature type="compositionally biased region" description="Polar residues" evidence="1">
    <location>
        <begin position="469"/>
        <end position="482"/>
    </location>
</feature>
<feature type="domain" description="Kazal-like" evidence="2">
    <location>
        <begin position="701"/>
        <end position="749"/>
    </location>
</feature>
<dbReference type="CDD" id="cd00104">
    <property type="entry name" value="KAZAL_FS"/>
    <property type="match status" value="1"/>
</dbReference>
<accession>A0A1I8P304</accession>
<organism evidence="3 4">
    <name type="scientific">Stomoxys calcitrans</name>
    <name type="common">Stable fly</name>
    <name type="synonym">Conops calcitrans</name>
    <dbReference type="NCBI Taxonomy" id="35570"/>
    <lineage>
        <taxon>Eukaryota</taxon>
        <taxon>Metazoa</taxon>
        <taxon>Ecdysozoa</taxon>
        <taxon>Arthropoda</taxon>
        <taxon>Hexapoda</taxon>
        <taxon>Insecta</taxon>
        <taxon>Pterygota</taxon>
        <taxon>Neoptera</taxon>
        <taxon>Endopterygota</taxon>
        <taxon>Diptera</taxon>
        <taxon>Brachycera</taxon>
        <taxon>Muscomorpha</taxon>
        <taxon>Muscoidea</taxon>
        <taxon>Muscidae</taxon>
        <taxon>Stomoxys</taxon>
    </lineage>
</organism>
<feature type="compositionally biased region" description="Low complexity" evidence="1">
    <location>
        <begin position="675"/>
        <end position="689"/>
    </location>
</feature>
<evidence type="ECO:0000259" key="2">
    <source>
        <dbReference type="Pfam" id="PF07648"/>
    </source>
</evidence>
<keyword evidence="4" id="KW-1185">Reference proteome</keyword>
<gene>
    <name evidence="3" type="primary">106093550</name>
</gene>
<dbReference type="Proteomes" id="UP000095300">
    <property type="component" value="Unassembled WGS sequence"/>
</dbReference>
<dbReference type="AlphaFoldDB" id="A0A1I8P304"/>
<dbReference type="OrthoDB" id="8019568at2759"/>
<dbReference type="VEuPathDB" id="VectorBase:SCAU004398"/>
<dbReference type="SUPFAM" id="SSF100895">
    <property type="entry name" value="Kazal-type serine protease inhibitors"/>
    <property type="match status" value="1"/>
</dbReference>
<sequence>MAIYGFNQVHGHEKDAVTESELQVTEDPTEQETSNLTSTTTRTGRLLKYHQRRPAFMVHRRRPPIQIRSRADHFPIRPQLRRVHNGVLSQPPLRYGYDTLKSSSKYIASKGIAGQYGKGSSLKQQLLAIHPNGVQVPALSQQYVQNFKASPAFNGKVVIHSGTANQATLQQQQQPSQSQENSYPQYIKPPTQQQQSQQLGQATQSLLPQQQSELQQYPEFQQYPIPDQQKMQKFNEQHDRYLQQQQQYLTPRDPIAYYQQQQYQHQQAPQQLPQLQQPVSTYTVQTPAFIASVPATASATAQKPVLQAYHHHSGQPSIPIHEVAESALANSSPNLAAAGGNASPFGHAAPAPPTVPAKMYSVYEENDMTELQNNDYQTAQFESLEREAQEYLRFMNTNEYFLPKRDPNYKKIDEENDRRQQYNLQQQQHQQLQLQQQQQQQHQQPYHQRVQNSPEALQHQHQIHYGQQKVESSAAASTTSQHYQDPIQVSKLFYQDEKNGHQQGSGPSTVVRTSYQTGYNANQIVVSSQDNKVSKYLGSSQKSITVPTQSPVSVNNVYSQVRQSPQNSRTPEPLRFEFTERDALVGGFAFTNAPKPHLKYKAVDTPITPKLPEVVNPAPTTARSVLATTLRSSTYQSGIKPVVEIEDDPEDGDDMQHAGTHLYGRQPLQNKQKISSTTGANATSSTTEAPPNEQKDTEDYCERICAIVEDEHEEIVCGSDGYMYTSEAQMECYASCLHIDITIQGKGSCTAR</sequence>
<evidence type="ECO:0000256" key="1">
    <source>
        <dbReference type="SAM" id="MobiDB-lite"/>
    </source>
</evidence>
<feature type="region of interest" description="Disordered" evidence="1">
    <location>
        <begin position="167"/>
        <end position="205"/>
    </location>
</feature>
<dbReference type="Pfam" id="PF07648">
    <property type="entry name" value="Kazal_2"/>
    <property type="match status" value="1"/>
</dbReference>
<feature type="region of interest" description="Disordered" evidence="1">
    <location>
        <begin position="1"/>
        <end position="43"/>
    </location>
</feature>
<dbReference type="STRING" id="35570.A0A1I8P304"/>